<dbReference type="EMBL" id="AVOT02014525">
    <property type="protein sequence ID" value="MBW0498034.1"/>
    <property type="molecule type" value="Genomic_DNA"/>
</dbReference>
<accession>A0A9Q3D6Z8</accession>
<dbReference type="SUPFAM" id="SSF56672">
    <property type="entry name" value="DNA/RNA polymerases"/>
    <property type="match status" value="1"/>
</dbReference>
<dbReference type="OrthoDB" id="2204395at2759"/>
<comment type="caution">
    <text evidence="1">The sequence shown here is derived from an EMBL/GenBank/DDBJ whole genome shotgun (WGS) entry which is preliminary data.</text>
</comment>
<dbReference type="Gene3D" id="3.30.420.10">
    <property type="entry name" value="Ribonuclease H-like superfamily/Ribonuclease H"/>
    <property type="match status" value="1"/>
</dbReference>
<evidence type="ECO:0008006" key="3">
    <source>
        <dbReference type="Google" id="ProtNLM"/>
    </source>
</evidence>
<name>A0A9Q3D6Z8_9BASI</name>
<evidence type="ECO:0000313" key="2">
    <source>
        <dbReference type="Proteomes" id="UP000765509"/>
    </source>
</evidence>
<proteinExistence type="predicted"/>
<protein>
    <recommendedName>
        <fullName evidence="3">Reverse transcriptase RNase H-like domain-containing protein</fullName>
    </recommendedName>
</protein>
<dbReference type="InterPro" id="IPR043502">
    <property type="entry name" value="DNA/RNA_pol_sf"/>
</dbReference>
<evidence type="ECO:0000313" key="1">
    <source>
        <dbReference type="EMBL" id="MBW0498034.1"/>
    </source>
</evidence>
<keyword evidence="2" id="KW-1185">Reference proteome</keyword>
<dbReference type="GO" id="GO:0003676">
    <property type="term" value="F:nucleic acid binding"/>
    <property type="evidence" value="ECO:0007669"/>
    <property type="project" value="InterPro"/>
</dbReference>
<dbReference type="Proteomes" id="UP000765509">
    <property type="component" value="Unassembled WGS sequence"/>
</dbReference>
<gene>
    <name evidence="1" type="ORF">O181_037749</name>
</gene>
<dbReference type="AlphaFoldDB" id="A0A9Q3D6Z8"/>
<reference evidence="1" key="1">
    <citation type="submission" date="2021-03" db="EMBL/GenBank/DDBJ databases">
        <title>Draft genome sequence of rust myrtle Austropuccinia psidii MF-1, a brazilian biotype.</title>
        <authorList>
            <person name="Quecine M.C."/>
            <person name="Pachon D.M.R."/>
            <person name="Bonatelli M.L."/>
            <person name="Correr F.H."/>
            <person name="Franceschini L.M."/>
            <person name="Leite T.F."/>
            <person name="Margarido G.R.A."/>
            <person name="Almeida C.A."/>
            <person name="Ferrarezi J.A."/>
            <person name="Labate C.A."/>
        </authorList>
    </citation>
    <scope>NUCLEOTIDE SEQUENCE</scope>
    <source>
        <strain evidence="1">MF-1</strain>
    </source>
</reference>
<organism evidence="1 2">
    <name type="scientific">Austropuccinia psidii MF-1</name>
    <dbReference type="NCBI Taxonomy" id="1389203"/>
    <lineage>
        <taxon>Eukaryota</taxon>
        <taxon>Fungi</taxon>
        <taxon>Dikarya</taxon>
        <taxon>Basidiomycota</taxon>
        <taxon>Pucciniomycotina</taxon>
        <taxon>Pucciniomycetes</taxon>
        <taxon>Pucciniales</taxon>
        <taxon>Sphaerophragmiaceae</taxon>
        <taxon>Austropuccinia</taxon>
    </lineage>
</organism>
<dbReference type="InterPro" id="IPR036397">
    <property type="entry name" value="RNaseH_sf"/>
</dbReference>
<sequence>MNYILTNAPPLLMPEWNPPFKLNSDACGEGLGGPLHHVHIFNYKPYEGPVCFISREIKPTEASVFEVITDCNSVKSLLKMKTPNRHMLRWQISIQDYRGNTTIVNKAGNIHHNADGLSRWESPYAPDNPAYTDGLAERIIQTLEDMIRIICAYRPELEDYDGFTHDWCTLIPALELAYKTSILDSTGKTAAILEKG</sequence>